<keyword evidence="6" id="KW-0282">Flagellum</keyword>
<reference evidence="7" key="1">
    <citation type="submission" date="2016-10" db="EMBL/GenBank/DDBJ databases">
        <authorList>
            <person name="Varghese N."/>
            <person name="Submissions S."/>
        </authorList>
    </citation>
    <scope>NUCLEOTIDE SEQUENCE [LARGE SCALE GENOMIC DNA]</scope>
    <source>
        <strain evidence="7">DSM 19183</strain>
    </source>
</reference>
<dbReference type="SUPFAM" id="SSF88946">
    <property type="entry name" value="Sigma2 domain of RNA polymerase sigma factors"/>
    <property type="match status" value="1"/>
</dbReference>
<evidence type="ECO:0000256" key="2">
    <source>
        <dbReference type="ARBA" id="ARBA00023082"/>
    </source>
</evidence>
<dbReference type="PANTHER" id="PTHR30385">
    <property type="entry name" value="SIGMA FACTOR F FLAGELLAR"/>
    <property type="match status" value="1"/>
</dbReference>
<dbReference type="GO" id="GO:0003899">
    <property type="term" value="F:DNA-directed RNA polymerase activity"/>
    <property type="evidence" value="ECO:0007669"/>
    <property type="project" value="InterPro"/>
</dbReference>
<sequence>MEEQLRNDTVMQYMPLVHKVVHGLKINNKEYDHEDLVNIGVIGLMKAVEKYDDALNVPFINYAYMRIKGAIIDEIRKTSRVSRSKIKAVNEYYDAINSLQQTLLRTPTEKEICQQMGITDTDLKKIYETVHQLSDVSLDDILFEDSSSETNLMEVMTDESAVQAEDKLIKKEQFTFMKEAILTLSEREQQILQLIYFEELSMKEVGYIYDISTPRVSQIHGKALLKLREAMRKDYAHD</sequence>
<organism evidence="6 7">
    <name type="scientific">Alkalibacterium pelagium</name>
    <dbReference type="NCBI Taxonomy" id="426702"/>
    <lineage>
        <taxon>Bacteria</taxon>
        <taxon>Bacillati</taxon>
        <taxon>Bacillota</taxon>
        <taxon>Bacilli</taxon>
        <taxon>Lactobacillales</taxon>
        <taxon>Carnobacteriaceae</taxon>
        <taxon>Alkalibacterium</taxon>
    </lineage>
</organism>
<dbReference type="SUPFAM" id="SSF88659">
    <property type="entry name" value="Sigma3 and sigma4 domains of RNA polymerase sigma factors"/>
    <property type="match status" value="2"/>
</dbReference>
<dbReference type="AlphaFoldDB" id="A0A1H7KUE8"/>
<keyword evidence="6" id="KW-0966">Cell projection</keyword>
<evidence type="ECO:0000256" key="4">
    <source>
        <dbReference type="ARBA" id="ARBA00023163"/>
    </source>
</evidence>
<accession>A0A1H7KUE8</accession>
<dbReference type="GO" id="GO:0016987">
    <property type="term" value="F:sigma factor activity"/>
    <property type="evidence" value="ECO:0007669"/>
    <property type="project" value="UniProtKB-KW"/>
</dbReference>
<dbReference type="Pfam" id="PF04539">
    <property type="entry name" value="Sigma70_r3"/>
    <property type="match status" value="1"/>
</dbReference>
<dbReference type="Proteomes" id="UP000199081">
    <property type="component" value="Unassembled WGS sequence"/>
</dbReference>
<dbReference type="InterPro" id="IPR000943">
    <property type="entry name" value="RNA_pol_sigma70"/>
</dbReference>
<dbReference type="InterPro" id="IPR013324">
    <property type="entry name" value="RNA_pol_sigma_r3/r4-like"/>
</dbReference>
<evidence type="ECO:0000259" key="5">
    <source>
        <dbReference type="PROSITE" id="PS00716"/>
    </source>
</evidence>
<dbReference type="InterPro" id="IPR012845">
    <property type="entry name" value="RNA_pol_sigma_FliA_WhiG"/>
</dbReference>
<dbReference type="InterPro" id="IPR007624">
    <property type="entry name" value="RNA_pol_sigma70_r3"/>
</dbReference>
<dbReference type="Pfam" id="PF04545">
    <property type="entry name" value="Sigma70_r4"/>
    <property type="match status" value="1"/>
</dbReference>
<evidence type="ECO:0000256" key="3">
    <source>
        <dbReference type="ARBA" id="ARBA00023125"/>
    </source>
</evidence>
<dbReference type="InterPro" id="IPR014284">
    <property type="entry name" value="RNA_pol_sigma-70_dom"/>
</dbReference>
<keyword evidence="2" id="KW-0731">Sigma factor</keyword>
<evidence type="ECO:0000256" key="1">
    <source>
        <dbReference type="ARBA" id="ARBA00023015"/>
    </source>
</evidence>
<dbReference type="PRINTS" id="PR00046">
    <property type="entry name" value="SIGMA70FCT"/>
</dbReference>
<dbReference type="STRING" id="426702.SAMN04488099_10829"/>
<dbReference type="NCBIfam" id="TIGR02937">
    <property type="entry name" value="sigma70-ECF"/>
    <property type="match status" value="1"/>
</dbReference>
<keyword evidence="4" id="KW-0804">Transcription</keyword>
<dbReference type="InterPro" id="IPR007630">
    <property type="entry name" value="RNA_pol_sigma70_r4"/>
</dbReference>
<dbReference type="InterPro" id="IPR007627">
    <property type="entry name" value="RNA_pol_sigma70_r2"/>
</dbReference>
<protein>
    <submittedName>
        <fullName evidence="6">RNA polymerase sigma factor for flagellar operon FliA</fullName>
    </submittedName>
</protein>
<dbReference type="GO" id="GO:0003677">
    <property type="term" value="F:DNA binding"/>
    <property type="evidence" value="ECO:0007669"/>
    <property type="project" value="UniProtKB-KW"/>
</dbReference>
<keyword evidence="3" id="KW-0238">DNA-binding</keyword>
<dbReference type="GO" id="GO:0006352">
    <property type="term" value="P:DNA-templated transcription initiation"/>
    <property type="evidence" value="ECO:0007669"/>
    <property type="project" value="InterPro"/>
</dbReference>
<dbReference type="PROSITE" id="PS00716">
    <property type="entry name" value="SIGMA70_2"/>
    <property type="match status" value="1"/>
</dbReference>
<keyword evidence="6" id="KW-0969">Cilium</keyword>
<dbReference type="NCBIfam" id="TIGR02479">
    <property type="entry name" value="FliA_WhiG"/>
    <property type="match status" value="1"/>
</dbReference>
<dbReference type="PANTHER" id="PTHR30385:SF7">
    <property type="entry name" value="RNA POLYMERASE SIGMA FACTOR FLIA"/>
    <property type="match status" value="1"/>
</dbReference>
<dbReference type="RefSeq" id="WP_091480983.1">
    <property type="nucleotide sequence ID" value="NZ_BJYC01000009.1"/>
</dbReference>
<dbReference type="PIRSF" id="PIRSF000770">
    <property type="entry name" value="RNA_pol_sigma-SigE/K"/>
    <property type="match status" value="1"/>
</dbReference>
<dbReference type="InterPro" id="IPR013325">
    <property type="entry name" value="RNA_pol_sigma_r2"/>
</dbReference>
<feature type="domain" description="RNA polymerase sigma-70" evidence="5">
    <location>
        <begin position="201"/>
        <end position="227"/>
    </location>
</feature>
<keyword evidence="1" id="KW-0805">Transcription regulation</keyword>
<dbReference type="OrthoDB" id="9799825at2"/>
<name>A0A1H7KUE8_9LACT</name>
<dbReference type="EMBL" id="FNZU01000008">
    <property type="protein sequence ID" value="SEK89695.1"/>
    <property type="molecule type" value="Genomic_DNA"/>
</dbReference>
<evidence type="ECO:0000313" key="7">
    <source>
        <dbReference type="Proteomes" id="UP000199081"/>
    </source>
</evidence>
<proteinExistence type="predicted"/>
<keyword evidence="7" id="KW-1185">Reference proteome</keyword>
<dbReference type="Gene3D" id="1.20.140.160">
    <property type="match status" value="1"/>
</dbReference>
<dbReference type="Pfam" id="PF04542">
    <property type="entry name" value="Sigma70_r2"/>
    <property type="match status" value="1"/>
</dbReference>
<dbReference type="Gene3D" id="1.10.1740.10">
    <property type="match status" value="1"/>
</dbReference>
<dbReference type="CDD" id="cd06171">
    <property type="entry name" value="Sigma70_r4"/>
    <property type="match status" value="1"/>
</dbReference>
<gene>
    <name evidence="6" type="ORF">SAMN04488099_10829</name>
</gene>
<evidence type="ECO:0000313" key="6">
    <source>
        <dbReference type="EMBL" id="SEK89695.1"/>
    </source>
</evidence>